<dbReference type="SUPFAM" id="SSF81321">
    <property type="entry name" value="Family A G protein-coupled receptor-like"/>
    <property type="match status" value="1"/>
</dbReference>
<accession>A0A0M3KC23</accession>
<reference evidence="4" key="1">
    <citation type="submission" date="2017-02" db="UniProtKB">
        <authorList>
            <consortium name="WormBaseParasite"/>
        </authorList>
    </citation>
    <scope>IDENTIFICATION</scope>
</reference>
<dbReference type="PANTHER" id="PTHR46709:SF14">
    <property type="entry name" value="G-PROTEIN COUPLED RECEPTORS FAMILY 1 PROFILE DOMAIN-CONTAINING PROTEIN"/>
    <property type="match status" value="1"/>
</dbReference>
<feature type="transmembrane region" description="Helical" evidence="1">
    <location>
        <begin position="68"/>
        <end position="91"/>
    </location>
</feature>
<dbReference type="Proteomes" id="UP000267096">
    <property type="component" value="Unassembled WGS sequence"/>
</dbReference>
<name>A0A0M3KC23_ANISI</name>
<keyword evidence="1" id="KW-0812">Transmembrane</keyword>
<dbReference type="OrthoDB" id="5790572at2759"/>
<reference evidence="2 3" key="2">
    <citation type="submission" date="2018-11" db="EMBL/GenBank/DDBJ databases">
        <authorList>
            <consortium name="Pathogen Informatics"/>
        </authorList>
    </citation>
    <scope>NUCLEOTIDE SEQUENCE [LARGE SCALE GENOMIC DNA]</scope>
</reference>
<evidence type="ECO:0000313" key="3">
    <source>
        <dbReference type="Proteomes" id="UP000267096"/>
    </source>
</evidence>
<keyword evidence="1" id="KW-0472">Membrane</keyword>
<dbReference type="EMBL" id="UYRR01034751">
    <property type="protein sequence ID" value="VDK62102.1"/>
    <property type="molecule type" value="Genomic_DNA"/>
</dbReference>
<sequence length="106" mass="11660">MEEADENSSEIESILGDNGLCGQSEECGLIRFTYIMIGSVVAICGCFFNLILIVAFKRAYRSSRSQPVLYPIVLAILDAFICFFYIILFGADAAAICLRIEVKSST</sequence>
<organism evidence="4">
    <name type="scientific">Anisakis simplex</name>
    <name type="common">Herring worm</name>
    <dbReference type="NCBI Taxonomy" id="6269"/>
    <lineage>
        <taxon>Eukaryota</taxon>
        <taxon>Metazoa</taxon>
        <taxon>Ecdysozoa</taxon>
        <taxon>Nematoda</taxon>
        <taxon>Chromadorea</taxon>
        <taxon>Rhabditida</taxon>
        <taxon>Spirurina</taxon>
        <taxon>Ascaridomorpha</taxon>
        <taxon>Ascaridoidea</taxon>
        <taxon>Anisakidae</taxon>
        <taxon>Anisakis</taxon>
        <taxon>Anisakis simplex complex</taxon>
    </lineage>
</organism>
<dbReference type="WBParaSite" id="ASIM_0001852201-mRNA-1">
    <property type="protein sequence ID" value="ASIM_0001852201-mRNA-1"/>
    <property type="gene ID" value="ASIM_0001852201"/>
</dbReference>
<dbReference type="PANTHER" id="PTHR46709">
    <property type="entry name" value="PROTEIN CBG23488-RELATED"/>
    <property type="match status" value="1"/>
</dbReference>
<evidence type="ECO:0000313" key="2">
    <source>
        <dbReference type="EMBL" id="VDK62102.1"/>
    </source>
</evidence>
<keyword evidence="1" id="KW-1133">Transmembrane helix</keyword>
<feature type="transmembrane region" description="Helical" evidence="1">
    <location>
        <begin position="32"/>
        <end position="56"/>
    </location>
</feature>
<proteinExistence type="predicted"/>
<evidence type="ECO:0000256" key="1">
    <source>
        <dbReference type="SAM" id="Phobius"/>
    </source>
</evidence>
<evidence type="ECO:0000313" key="4">
    <source>
        <dbReference type="WBParaSite" id="ASIM_0001852201-mRNA-1"/>
    </source>
</evidence>
<dbReference type="AlphaFoldDB" id="A0A0M3KC23"/>
<protein>
    <submittedName>
        <fullName evidence="4">G_PROTEIN_RECEP_F1_2 domain-containing protein</fullName>
    </submittedName>
</protein>
<keyword evidence="3" id="KW-1185">Reference proteome</keyword>
<gene>
    <name evidence="2" type="ORF">ASIM_LOCUS17921</name>
</gene>